<dbReference type="AlphaFoldDB" id="A0AAW0BEA3"/>
<dbReference type="EMBL" id="JAYKXP010000124">
    <property type="protein sequence ID" value="KAK7024440.1"/>
    <property type="molecule type" value="Genomic_DNA"/>
</dbReference>
<dbReference type="CDD" id="cd09917">
    <property type="entry name" value="F-box_SF"/>
    <property type="match status" value="1"/>
</dbReference>
<evidence type="ECO:0000259" key="2">
    <source>
        <dbReference type="PROSITE" id="PS50181"/>
    </source>
</evidence>
<feature type="region of interest" description="Disordered" evidence="1">
    <location>
        <begin position="1"/>
        <end position="79"/>
    </location>
</feature>
<dbReference type="Pfam" id="PF00646">
    <property type="entry name" value="F-box"/>
    <property type="match status" value="1"/>
</dbReference>
<feature type="compositionally biased region" description="Acidic residues" evidence="1">
    <location>
        <begin position="20"/>
        <end position="31"/>
    </location>
</feature>
<evidence type="ECO:0000256" key="1">
    <source>
        <dbReference type="SAM" id="MobiDB-lite"/>
    </source>
</evidence>
<comment type="caution">
    <text evidence="3">The sequence shown here is derived from an EMBL/GenBank/DDBJ whole genome shotgun (WGS) entry which is preliminary data.</text>
</comment>
<dbReference type="InterPro" id="IPR001810">
    <property type="entry name" value="F-box_dom"/>
</dbReference>
<gene>
    <name evidence="3" type="ORF">VNI00_016291</name>
</gene>
<organism evidence="3 4">
    <name type="scientific">Paramarasmius palmivorus</name>
    <dbReference type="NCBI Taxonomy" id="297713"/>
    <lineage>
        <taxon>Eukaryota</taxon>
        <taxon>Fungi</taxon>
        <taxon>Dikarya</taxon>
        <taxon>Basidiomycota</taxon>
        <taxon>Agaricomycotina</taxon>
        <taxon>Agaricomycetes</taxon>
        <taxon>Agaricomycetidae</taxon>
        <taxon>Agaricales</taxon>
        <taxon>Marasmiineae</taxon>
        <taxon>Marasmiaceae</taxon>
        <taxon>Paramarasmius</taxon>
    </lineage>
</organism>
<evidence type="ECO:0000313" key="4">
    <source>
        <dbReference type="Proteomes" id="UP001383192"/>
    </source>
</evidence>
<reference evidence="3 4" key="1">
    <citation type="submission" date="2024-01" db="EMBL/GenBank/DDBJ databases">
        <title>A draft genome for a cacao thread blight-causing isolate of Paramarasmius palmivorus.</title>
        <authorList>
            <person name="Baruah I.K."/>
            <person name="Bukari Y."/>
            <person name="Amoako-Attah I."/>
            <person name="Meinhardt L.W."/>
            <person name="Bailey B.A."/>
            <person name="Cohen S.P."/>
        </authorList>
    </citation>
    <scope>NUCLEOTIDE SEQUENCE [LARGE SCALE GENOMIC DNA]</scope>
    <source>
        <strain evidence="3 4">GH-12</strain>
    </source>
</reference>
<dbReference type="SMART" id="SM00256">
    <property type="entry name" value="FBOX"/>
    <property type="match status" value="1"/>
</dbReference>
<proteinExistence type="predicted"/>
<keyword evidence="4" id="KW-1185">Reference proteome</keyword>
<feature type="domain" description="F-box" evidence="2">
    <location>
        <begin position="85"/>
        <end position="134"/>
    </location>
</feature>
<dbReference type="PROSITE" id="PS50181">
    <property type="entry name" value="FBOX"/>
    <property type="match status" value="1"/>
</dbReference>
<dbReference type="SUPFAM" id="SSF81383">
    <property type="entry name" value="F-box domain"/>
    <property type="match status" value="1"/>
</dbReference>
<accession>A0AAW0BEA3</accession>
<dbReference type="InterPro" id="IPR036047">
    <property type="entry name" value="F-box-like_dom_sf"/>
</dbReference>
<protein>
    <recommendedName>
        <fullName evidence="2">F-box domain-containing protein</fullName>
    </recommendedName>
</protein>
<evidence type="ECO:0000313" key="3">
    <source>
        <dbReference type="EMBL" id="KAK7024440.1"/>
    </source>
</evidence>
<feature type="compositionally biased region" description="Basic residues" evidence="1">
    <location>
        <begin position="1"/>
        <end position="14"/>
    </location>
</feature>
<name>A0AAW0BEA3_9AGAR</name>
<dbReference type="Proteomes" id="UP001383192">
    <property type="component" value="Unassembled WGS sequence"/>
</dbReference>
<sequence length="593" mass="67247">MEQNHQRRSTRLKGTKIENFVEDDDVEDGSNEDTKTTAAVSTQRARKRKRLGKEEDLEDDIYANHNSKNLKRKSEPSQRKKAAKLSLLPTMPLDVLYVIFGYLPPKSLLALIRVNKAFRTTLLASNAVTIWASTRKSCKAPEPSPGLTEVEWSQVLFGNHYCQLCGTKNVNHVDFWLRKRICCACIKRTGVSKGKFRHAYPGEDISVLELVLPVSGGRQNRHTMYYSLAELDKVLGELRACKGAAAKEQYKAERMEYLERVKNHATVCYDWERQDARVMREDSKAVKGDRIKEVKRHLLALNFSEADVKAALALHVVQISNPLTDRSWAMMKSQVIAKASEHKLIRLLANPSGVIVSRLHLVSQIYSDFKKTISPLQWRSIPQVQTVCLFPSFREVMMRPEDTQVTESDFQKAQDTLQSDIDDWITNTSDSAISHIHAGYGHGGPIEAYGLHWSDMCKIAPDNAIIQAKCPNIIATCTEAGLALVTATGVSLTETTADEMDDIGAFYSCLVCSDSYVGTWRECIKHWTKSDKVLHPVNPWRSLYDRNNRAFKMLDSKNDTWRDERLSWSCSHCIEHFENLATRADVVEHARSE</sequence>